<reference evidence="1 2" key="1">
    <citation type="submission" date="2017-05" db="EMBL/GenBank/DDBJ databases">
        <title>Functional genome analysis of Paenibacillus pasadenensis strain R16: insights on endophytic life style and antifungal activity.</title>
        <authorList>
            <person name="Passera A."/>
            <person name="Marcolungo L."/>
            <person name="Casati P."/>
            <person name="Brasca M."/>
            <person name="Quaglino F."/>
            <person name="Delledonne M."/>
        </authorList>
    </citation>
    <scope>NUCLEOTIDE SEQUENCE [LARGE SCALE GENOMIC DNA]</scope>
    <source>
        <strain evidence="1 2">R16</strain>
    </source>
</reference>
<accession>A0A2N5N3L2</accession>
<organism evidence="1 2">
    <name type="scientific">Paenibacillus pasadenensis</name>
    <dbReference type="NCBI Taxonomy" id="217090"/>
    <lineage>
        <taxon>Bacteria</taxon>
        <taxon>Bacillati</taxon>
        <taxon>Bacillota</taxon>
        <taxon>Bacilli</taxon>
        <taxon>Bacillales</taxon>
        <taxon>Paenibacillaceae</taxon>
        <taxon>Paenibacillus</taxon>
    </lineage>
</organism>
<name>A0A2N5N3L2_9BACL</name>
<proteinExistence type="predicted"/>
<dbReference type="Proteomes" id="UP000234789">
    <property type="component" value="Unassembled WGS sequence"/>
</dbReference>
<keyword evidence="2" id="KW-1185">Reference proteome</keyword>
<dbReference type="EMBL" id="NFEZ01000004">
    <property type="protein sequence ID" value="PLT44934.1"/>
    <property type="molecule type" value="Genomic_DNA"/>
</dbReference>
<dbReference type="AlphaFoldDB" id="A0A2N5N3L2"/>
<evidence type="ECO:0000313" key="2">
    <source>
        <dbReference type="Proteomes" id="UP000234789"/>
    </source>
</evidence>
<gene>
    <name evidence="1" type="ORF">B8V81_3365</name>
</gene>
<protein>
    <submittedName>
        <fullName evidence="1">Uncharacterized protein</fullName>
    </submittedName>
</protein>
<sequence length="54" mass="6505">MRHFIHHPFDRCFRSSCCSNVCITHDSIFRNVWLLFFESIIFLHATSMNRFLGI</sequence>
<comment type="caution">
    <text evidence="1">The sequence shown here is derived from an EMBL/GenBank/DDBJ whole genome shotgun (WGS) entry which is preliminary data.</text>
</comment>
<evidence type="ECO:0000313" key="1">
    <source>
        <dbReference type="EMBL" id="PLT44934.1"/>
    </source>
</evidence>